<gene>
    <name evidence="6" type="ORF">PRLR5076_28670</name>
</gene>
<dbReference type="RefSeq" id="WP_223928447.1">
    <property type="nucleotide sequence ID" value="NZ_BPTU01000002.1"/>
</dbReference>
<dbReference type="PANTHER" id="PTHR33841:SF1">
    <property type="entry name" value="DNA METHYLTRANSFERASE A"/>
    <property type="match status" value="1"/>
</dbReference>
<dbReference type="InterPro" id="IPR029063">
    <property type="entry name" value="SAM-dependent_MTases_sf"/>
</dbReference>
<evidence type="ECO:0000256" key="1">
    <source>
        <dbReference type="ARBA" id="ARBA00011900"/>
    </source>
</evidence>
<evidence type="ECO:0000256" key="2">
    <source>
        <dbReference type="ARBA" id="ARBA00022603"/>
    </source>
</evidence>
<dbReference type="Proteomes" id="UP000825483">
    <property type="component" value="Unassembled WGS sequence"/>
</dbReference>
<dbReference type="PANTHER" id="PTHR33841">
    <property type="entry name" value="DNA METHYLTRANSFERASE YEEA-RELATED"/>
    <property type="match status" value="1"/>
</dbReference>
<reference evidence="6" key="1">
    <citation type="journal article" date="2022" name="Int. J. Syst. Evol. Microbiol.">
        <title>Prevotella lacticifex sp. nov., isolated from the rumen of cows.</title>
        <authorList>
            <person name="Shinkai T."/>
            <person name="Ikeyama N."/>
            <person name="Kumagai M."/>
            <person name="Ohmori H."/>
            <person name="Sakamoto M."/>
            <person name="Ohkuma M."/>
            <person name="Mitsumori M."/>
        </authorList>
    </citation>
    <scope>NUCLEOTIDE SEQUENCE</scope>
    <source>
        <strain evidence="6">R5076</strain>
    </source>
</reference>
<evidence type="ECO:0000313" key="6">
    <source>
        <dbReference type="EMBL" id="GJG60016.1"/>
    </source>
</evidence>
<dbReference type="SUPFAM" id="SSF53335">
    <property type="entry name" value="S-adenosyl-L-methionine-dependent methyltransferases"/>
    <property type="match status" value="1"/>
</dbReference>
<proteinExistence type="predicted"/>
<dbReference type="EMBL" id="BPUB01000002">
    <property type="protein sequence ID" value="GJG60016.1"/>
    <property type="molecule type" value="Genomic_DNA"/>
</dbReference>
<dbReference type="AlphaFoldDB" id="A0A9R1CCF6"/>
<comment type="catalytic activity">
    <reaction evidence="4">
        <text>a 2'-deoxyadenosine in DNA + S-adenosyl-L-methionine = an N(6)-methyl-2'-deoxyadenosine in DNA + S-adenosyl-L-homocysteine + H(+)</text>
        <dbReference type="Rhea" id="RHEA:15197"/>
        <dbReference type="Rhea" id="RHEA-COMP:12418"/>
        <dbReference type="Rhea" id="RHEA-COMP:12419"/>
        <dbReference type="ChEBI" id="CHEBI:15378"/>
        <dbReference type="ChEBI" id="CHEBI:57856"/>
        <dbReference type="ChEBI" id="CHEBI:59789"/>
        <dbReference type="ChEBI" id="CHEBI:90615"/>
        <dbReference type="ChEBI" id="CHEBI:90616"/>
        <dbReference type="EC" id="2.1.1.72"/>
    </reaction>
</comment>
<name>A0A9R1CCF6_9BACT</name>
<evidence type="ECO:0000313" key="7">
    <source>
        <dbReference type="Proteomes" id="UP000825483"/>
    </source>
</evidence>
<dbReference type="EC" id="2.1.1.72" evidence="1"/>
<comment type="caution">
    <text evidence="6">The sequence shown here is derived from an EMBL/GenBank/DDBJ whole genome shotgun (WGS) entry which is preliminary data.</text>
</comment>
<dbReference type="Gene3D" id="3.40.50.150">
    <property type="entry name" value="Vaccinia Virus protein VP39"/>
    <property type="match status" value="1"/>
</dbReference>
<dbReference type="GeneID" id="72465941"/>
<protein>
    <recommendedName>
        <fullName evidence="1">site-specific DNA-methyltransferase (adenine-specific)</fullName>
        <ecNumber evidence="1">2.1.1.72</ecNumber>
    </recommendedName>
</protein>
<evidence type="ECO:0000256" key="4">
    <source>
        <dbReference type="ARBA" id="ARBA00047942"/>
    </source>
</evidence>
<dbReference type="InterPro" id="IPR050953">
    <property type="entry name" value="N4_N6_ade-DNA_methylase"/>
</dbReference>
<keyword evidence="3" id="KW-0808">Transferase</keyword>
<dbReference type="GO" id="GO:0032259">
    <property type="term" value="P:methylation"/>
    <property type="evidence" value="ECO:0007669"/>
    <property type="project" value="UniProtKB-KW"/>
</dbReference>
<organism evidence="6 7">
    <name type="scientific">Prevotella lacticifex</name>
    <dbReference type="NCBI Taxonomy" id="2854755"/>
    <lineage>
        <taxon>Bacteria</taxon>
        <taxon>Pseudomonadati</taxon>
        <taxon>Bacteroidota</taxon>
        <taxon>Bacteroidia</taxon>
        <taxon>Bacteroidales</taxon>
        <taxon>Prevotellaceae</taxon>
        <taxon>Prevotella</taxon>
    </lineage>
</organism>
<feature type="domain" description="MmeI-like DNA-methyltransferase" evidence="5">
    <location>
        <begin position="409"/>
        <end position="482"/>
    </location>
</feature>
<evidence type="ECO:0000256" key="3">
    <source>
        <dbReference type="ARBA" id="ARBA00022679"/>
    </source>
</evidence>
<evidence type="ECO:0000259" key="5">
    <source>
        <dbReference type="Pfam" id="PF20473"/>
    </source>
</evidence>
<sequence length="583" mass="67761">MLDKYPELRPVAEKTGISSVKEIWEIFVGMQPLLIFDVTVNDHIMMNRNRVGVQNIVRRIMDKYSYAFMIFHYDNDMQWDWRFSYCHKGSKESETTESKRFTFLLGPRQSCLTAASNFMKLEAKHGDISDDDLETAFSVEALSNEFFDKYKKRYEKFVSYITGKAYVKSGSKYVEKVVNTENDKTLYAAFGNDDKRVRDYVKRLLGRILFLHFVQKKGWLGLPDGEAWDSNKGDLDFMKRLYDNASPEQQDDFLDAVLEPLFTAIDTNRSDNSYLYDTKVFGCLHVPYLNGGLFERDADDEIPSRFPKEYFADLLEFLSQYNFTVDENDPNDAQVGIDPEMLSRIFENLLEDNKDKGAYYTPKEVVHYMCRESLIAYLQTGYEDKAQQDAIRQFVETQNADCIATIKEDIDNQLKEVKICDPAIGSGAFPMGMLKEIFLCRSELEKVTDAAQIKREIIQNNIYGVDIEKGAVEIARLRFWLTLIVDEKTPETLPNLDFKIMQGNSLVTTYRGLYINLDTKHDLQRQSYTKIMHDMRELTKEQKAFYNSNGEERSEHEINIKHLVHPTNRVILSLCKLKSLNLK</sequence>
<accession>A0A9R1CCF6</accession>
<keyword evidence="7" id="KW-1185">Reference proteome</keyword>
<dbReference type="GO" id="GO:0009007">
    <property type="term" value="F:site-specific DNA-methyltransferase (adenine-specific) activity"/>
    <property type="evidence" value="ECO:0007669"/>
    <property type="project" value="UniProtKB-EC"/>
</dbReference>
<dbReference type="InterPro" id="IPR046816">
    <property type="entry name" value="MmeI_Mtase"/>
</dbReference>
<keyword evidence="2" id="KW-0489">Methyltransferase</keyword>
<dbReference type="Pfam" id="PF20473">
    <property type="entry name" value="MmeI_Mtase"/>
    <property type="match status" value="1"/>
</dbReference>